<gene>
    <name evidence="2" type="ORF">BLEM_0606</name>
</gene>
<name>A0A261FU27_9BIFI</name>
<sequence>MGDFRLSLDARGLSRLARTLKQAGADMQDLKAAYKRASDAVKPRIQQASPSRSGRLRSSIRSGATQRAGVVRAGSKRVPYAGPINFGWPGHNITGQHFMGEGLDASRDEVDDIFAQAIEKALSQVKGE</sequence>
<feature type="compositionally biased region" description="Low complexity" evidence="1">
    <location>
        <begin position="49"/>
        <end position="62"/>
    </location>
</feature>
<dbReference type="AlphaFoldDB" id="A0A261FU27"/>
<dbReference type="EMBL" id="MWWX01000004">
    <property type="protein sequence ID" value="OZG62689.1"/>
    <property type="molecule type" value="Genomic_DNA"/>
</dbReference>
<dbReference type="RefSeq" id="WP_072725752.1">
    <property type="nucleotide sequence ID" value="NZ_BDIS01000016.1"/>
</dbReference>
<feature type="region of interest" description="Disordered" evidence="1">
    <location>
        <begin position="38"/>
        <end position="74"/>
    </location>
</feature>
<evidence type="ECO:0000313" key="3">
    <source>
        <dbReference type="Proteomes" id="UP000216352"/>
    </source>
</evidence>
<protein>
    <submittedName>
        <fullName evidence="2">Bacteriophage protein, PF04883 family</fullName>
    </submittedName>
</protein>
<proteinExistence type="predicted"/>
<accession>A0A261FU27</accession>
<comment type="caution">
    <text evidence="2">The sequence shown here is derived from an EMBL/GenBank/DDBJ whole genome shotgun (WGS) entry which is preliminary data.</text>
</comment>
<evidence type="ECO:0000313" key="2">
    <source>
        <dbReference type="EMBL" id="OZG62689.1"/>
    </source>
</evidence>
<dbReference type="Proteomes" id="UP000216352">
    <property type="component" value="Unassembled WGS sequence"/>
</dbReference>
<dbReference type="STRING" id="1603886.GCA_001895165_01311"/>
<dbReference type="OrthoDB" id="3237109at2"/>
<organism evidence="2 3">
    <name type="scientific">Bifidobacterium lemurum</name>
    <dbReference type="NCBI Taxonomy" id="1603886"/>
    <lineage>
        <taxon>Bacteria</taxon>
        <taxon>Bacillati</taxon>
        <taxon>Actinomycetota</taxon>
        <taxon>Actinomycetes</taxon>
        <taxon>Bifidobacteriales</taxon>
        <taxon>Bifidobacteriaceae</taxon>
        <taxon>Bifidobacterium</taxon>
    </lineage>
</organism>
<reference evidence="2 3" key="1">
    <citation type="journal article" date="2017" name="BMC Genomics">
        <title>Comparative genomic and phylogenomic analyses of the Bifidobacteriaceae family.</title>
        <authorList>
            <person name="Lugli G.A."/>
            <person name="Milani C."/>
            <person name="Turroni F."/>
            <person name="Duranti S."/>
            <person name="Mancabelli L."/>
            <person name="Mangifesta M."/>
            <person name="Ferrario C."/>
            <person name="Modesto M."/>
            <person name="Mattarelli P."/>
            <person name="Jiri K."/>
            <person name="van Sinderen D."/>
            <person name="Ventura M."/>
        </authorList>
    </citation>
    <scope>NUCLEOTIDE SEQUENCE [LARGE SCALE GENOMIC DNA]</scope>
    <source>
        <strain evidence="2 3">DSM 28807</strain>
    </source>
</reference>
<keyword evidence="3" id="KW-1185">Reference proteome</keyword>
<evidence type="ECO:0000256" key="1">
    <source>
        <dbReference type="SAM" id="MobiDB-lite"/>
    </source>
</evidence>